<comment type="caution">
    <text evidence="1">The sequence shown here is derived from an EMBL/GenBank/DDBJ whole genome shotgun (WGS) entry which is preliminary data.</text>
</comment>
<organism evidence="1 2">
    <name type="scientific">Artemisia annua</name>
    <name type="common">Sweet wormwood</name>
    <dbReference type="NCBI Taxonomy" id="35608"/>
    <lineage>
        <taxon>Eukaryota</taxon>
        <taxon>Viridiplantae</taxon>
        <taxon>Streptophyta</taxon>
        <taxon>Embryophyta</taxon>
        <taxon>Tracheophyta</taxon>
        <taxon>Spermatophyta</taxon>
        <taxon>Magnoliopsida</taxon>
        <taxon>eudicotyledons</taxon>
        <taxon>Gunneridae</taxon>
        <taxon>Pentapetalae</taxon>
        <taxon>asterids</taxon>
        <taxon>campanulids</taxon>
        <taxon>Asterales</taxon>
        <taxon>Asteraceae</taxon>
        <taxon>Asteroideae</taxon>
        <taxon>Anthemideae</taxon>
        <taxon>Artemisiinae</taxon>
        <taxon>Artemisia</taxon>
    </lineage>
</organism>
<dbReference type="OrthoDB" id="1056423at2759"/>
<accession>A0A2U1KEH5</accession>
<proteinExistence type="predicted"/>
<sequence length="62" mass="7035">MNTLLAKAMSGLQFLLNRVRNLQETVAKFALSAQLDPIIDLVSTWQKMEFESWPALLDEVQA</sequence>
<reference evidence="1 2" key="1">
    <citation type="journal article" date="2018" name="Mol. Plant">
        <title>The genome of Artemisia annua provides insight into the evolution of Asteraceae family and artemisinin biosynthesis.</title>
        <authorList>
            <person name="Shen Q."/>
            <person name="Zhang L."/>
            <person name="Liao Z."/>
            <person name="Wang S."/>
            <person name="Yan T."/>
            <person name="Shi P."/>
            <person name="Liu M."/>
            <person name="Fu X."/>
            <person name="Pan Q."/>
            <person name="Wang Y."/>
            <person name="Lv Z."/>
            <person name="Lu X."/>
            <person name="Zhang F."/>
            <person name="Jiang W."/>
            <person name="Ma Y."/>
            <person name="Chen M."/>
            <person name="Hao X."/>
            <person name="Li L."/>
            <person name="Tang Y."/>
            <person name="Lv G."/>
            <person name="Zhou Y."/>
            <person name="Sun X."/>
            <person name="Brodelius P.E."/>
            <person name="Rose J.K.C."/>
            <person name="Tang K."/>
        </authorList>
    </citation>
    <scope>NUCLEOTIDE SEQUENCE [LARGE SCALE GENOMIC DNA]</scope>
    <source>
        <strain evidence="2">cv. Huhao1</strain>
        <tissue evidence="1">Leaf</tissue>
    </source>
</reference>
<gene>
    <name evidence="1" type="ORF">CTI12_AA611900</name>
</gene>
<keyword evidence="2" id="KW-1185">Reference proteome</keyword>
<dbReference type="AlphaFoldDB" id="A0A2U1KEH5"/>
<name>A0A2U1KEH5_ARTAN</name>
<dbReference type="STRING" id="35608.A0A2U1KEH5"/>
<evidence type="ECO:0000313" key="2">
    <source>
        <dbReference type="Proteomes" id="UP000245207"/>
    </source>
</evidence>
<protein>
    <submittedName>
        <fullName evidence="1">ATPase</fullName>
    </submittedName>
</protein>
<dbReference type="EMBL" id="PKPP01020503">
    <property type="protein sequence ID" value="PWA35185.1"/>
    <property type="molecule type" value="Genomic_DNA"/>
</dbReference>
<evidence type="ECO:0000313" key="1">
    <source>
        <dbReference type="EMBL" id="PWA35185.1"/>
    </source>
</evidence>
<dbReference type="Proteomes" id="UP000245207">
    <property type="component" value="Unassembled WGS sequence"/>
</dbReference>